<dbReference type="AlphaFoldDB" id="X6PAR7"/>
<evidence type="ECO:0000313" key="2">
    <source>
        <dbReference type="Proteomes" id="UP000023152"/>
    </source>
</evidence>
<sequence length="284" mass="34117">MSQKEQNQYQLPQEENSMKKVERKQSISMFVCVYLCICACCKIFNDDFLDERLEWLVQEMAPNQETNLSVREERKEAEVNKTTKNDDEQKIRADWSKSNKYDRVVQLQDCIMDSVKADDFYDKDDVRYDDIETNATNKLKTLQRNPLNEKEDESEEMNELQVQRCKFLLGVRFVEACVNLDVTKVHRLLEYWIEQKWDVITPKLLEIVSVVRVDNFAKHEFQLASLLWTLRHISAVNDVLDVWKRFGFDEKRSEKRFFFYRDCHLTGNNDKQYNKINLWTKYNQ</sequence>
<name>X6PAR7_RETFI</name>
<organism evidence="1 2">
    <name type="scientific">Reticulomyxa filosa</name>
    <dbReference type="NCBI Taxonomy" id="46433"/>
    <lineage>
        <taxon>Eukaryota</taxon>
        <taxon>Sar</taxon>
        <taxon>Rhizaria</taxon>
        <taxon>Retaria</taxon>
        <taxon>Foraminifera</taxon>
        <taxon>Monothalamids</taxon>
        <taxon>Reticulomyxidae</taxon>
        <taxon>Reticulomyxa</taxon>
    </lineage>
</organism>
<dbReference type="Proteomes" id="UP000023152">
    <property type="component" value="Unassembled WGS sequence"/>
</dbReference>
<reference evidence="1 2" key="1">
    <citation type="journal article" date="2013" name="Curr. Biol.">
        <title>The Genome of the Foraminiferan Reticulomyxa filosa.</title>
        <authorList>
            <person name="Glockner G."/>
            <person name="Hulsmann N."/>
            <person name="Schleicher M."/>
            <person name="Noegel A.A."/>
            <person name="Eichinger L."/>
            <person name="Gallinger C."/>
            <person name="Pawlowski J."/>
            <person name="Sierra R."/>
            <person name="Euteneuer U."/>
            <person name="Pillet L."/>
            <person name="Moustafa A."/>
            <person name="Platzer M."/>
            <person name="Groth M."/>
            <person name="Szafranski K."/>
            <person name="Schliwa M."/>
        </authorList>
    </citation>
    <scope>NUCLEOTIDE SEQUENCE [LARGE SCALE GENOMIC DNA]</scope>
</reference>
<accession>X6PAR7</accession>
<comment type="caution">
    <text evidence="1">The sequence shown here is derived from an EMBL/GenBank/DDBJ whole genome shotgun (WGS) entry which is preliminary data.</text>
</comment>
<evidence type="ECO:0000313" key="1">
    <source>
        <dbReference type="EMBL" id="ETO35223.1"/>
    </source>
</evidence>
<proteinExistence type="predicted"/>
<dbReference type="EMBL" id="ASPP01001842">
    <property type="protein sequence ID" value="ETO35223.1"/>
    <property type="molecule type" value="Genomic_DNA"/>
</dbReference>
<protein>
    <submittedName>
        <fullName evidence="1">Uncharacterized protein</fullName>
    </submittedName>
</protein>
<gene>
    <name evidence="1" type="ORF">RFI_01850</name>
</gene>
<keyword evidence="2" id="KW-1185">Reference proteome</keyword>